<dbReference type="InterPro" id="IPR017853">
    <property type="entry name" value="GH"/>
</dbReference>
<dbReference type="GO" id="GO:0016798">
    <property type="term" value="F:hydrolase activity, acting on glycosyl bonds"/>
    <property type="evidence" value="ECO:0007669"/>
    <property type="project" value="InterPro"/>
</dbReference>
<protein>
    <submittedName>
        <fullName evidence="3">Putative heparanase-like</fullName>
    </submittedName>
</protein>
<name>A0A423SAF2_PENVA</name>
<dbReference type="Pfam" id="PF03662">
    <property type="entry name" value="Glyco_hydro_79n"/>
    <property type="match status" value="1"/>
</dbReference>
<dbReference type="EMBL" id="QCYY01004300">
    <property type="protein sequence ID" value="ROT61178.1"/>
    <property type="molecule type" value="Genomic_DNA"/>
</dbReference>
<dbReference type="InterPro" id="IPR005199">
    <property type="entry name" value="Glyco_hydro_79"/>
</dbReference>
<proteinExistence type="inferred from homology"/>
<dbReference type="AlphaFoldDB" id="A0A423SAF2"/>
<sequence length="228" mass="24942">MNRKLALKMSSVDYLASFLSTVKINLTAVTWHQYYVNGRTATLEKFLAPEVFDQLIWQVEEVVRVRDQLSPNTPVWLTETSSAWGGGAPGLSNAFVGGFMWLDKLGVAARGGISLVARQTLYDGCYALLDRDLNPYPDYWLSVLFKRLVGGRVLSLTTHEAPKTVRLYAHCYNEEAEDHFPGRPIGGRGGGCGGGGGRGGEDHFPGRPIGGEGLGVVEEGEVEDHFPR</sequence>
<evidence type="ECO:0000256" key="2">
    <source>
        <dbReference type="SAM" id="MobiDB-lite"/>
    </source>
</evidence>
<keyword evidence="4" id="KW-1185">Reference proteome</keyword>
<organism evidence="3 4">
    <name type="scientific">Penaeus vannamei</name>
    <name type="common">Whiteleg shrimp</name>
    <name type="synonym">Litopenaeus vannamei</name>
    <dbReference type="NCBI Taxonomy" id="6689"/>
    <lineage>
        <taxon>Eukaryota</taxon>
        <taxon>Metazoa</taxon>
        <taxon>Ecdysozoa</taxon>
        <taxon>Arthropoda</taxon>
        <taxon>Crustacea</taxon>
        <taxon>Multicrustacea</taxon>
        <taxon>Malacostraca</taxon>
        <taxon>Eumalacostraca</taxon>
        <taxon>Eucarida</taxon>
        <taxon>Decapoda</taxon>
        <taxon>Dendrobranchiata</taxon>
        <taxon>Penaeoidea</taxon>
        <taxon>Penaeidae</taxon>
        <taxon>Penaeus</taxon>
    </lineage>
</organism>
<comment type="similarity">
    <text evidence="1">Belongs to the glycosyl hydrolase 79 family.</text>
</comment>
<evidence type="ECO:0000313" key="4">
    <source>
        <dbReference type="Proteomes" id="UP000283509"/>
    </source>
</evidence>
<gene>
    <name evidence="3" type="ORF">C7M84_021072</name>
</gene>
<reference evidence="3 4" key="2">
    <citation type="submission" date="2019-01" db="EMBL/GenBank/DDBJ databases">
        <title>The decoding of complex shrimp genome reveals the adaptation for benthos swimmer, frequently molting mechanism and breeding impact on genome.</title>
        <authorList>
            <person name="Sun Y."/>
            <person name="Gao Y."/>
            <person name="Yu Y."/>
        </authorList>
    </citation>
    <scope>NUCLEOTIDE SEQUENCE [LARGE SCALE GENOMIC DNA]</scope>
    <source>
        <tissue evidence="3">Muscle</tissue>
    </source>
</reference>
<dbReference type="PANTHER" id="PTHR46145:SF4">
    <property type="entry name" value="HEPARANASE"/>
    <property type="match status" value="1"/>
</dbReference>
<feature type="compositionally biased region" description="Gly residues" evidence="2">
    <location>
        <begin position="184"/>
        <end position="198"/>
    </location>
</feature>
<dbReference type="OrthoDB" id="726732at2759"/>
<dbReference type="GO" id="GO:0005615">
    <property type="term" value="C:extracellular space"/>
    <property type="evidence" value="ECO:0007669"/>
    <property type="project" value="TreeGrafter"/>
</dbReference>
<evidence type="ECO:0000256" key="1">
    <source>
        <dbReference type="ARBA" id="ARBA00009800"/>
    </source>
</evidence>
<dbReference type="GO" id="GO:0031012">
    <property type="term" value="C:extracellular matrix"/>
    <property type="evidence" value="ECO:0007669"/>
    <property type="project" value="TreeGrafter"/>
</dbReference>
<dbReference type="Gene3D" id="3.20.20.80">
    <property type="entry name" value="Glycosidases"/>
    <property type="match status" value="1"/>
</dbReference>
<comment type="caution">
    <text evidence="3">The sequence shown here is derived from an EMBL/GenBank/DDBJ whole genome shotgun (WGS) entry which is preliminary data.</text>
</comment>
<evidence type="ECO:0000313" key="3">
    <source>
        <dbReference type="EMBL" id="ROT61178.1"/>
    </source>
</evidence>
<dbReference type="SUPFAM" id="SSF51445">
    <property type="entry name" value="(Trans)glycosidases"/>
    <property type="match status" value="1"/>
</dbReference>
<dbReference type="GO" id="GO:0016020">
    <property type="term" value="C:membrane"/>
    <property type="evidence" value="ECO:0007669"/>
    <property type="project" value="InterPro"/>
</dbReference>
<feature type="region of interest" description="Disordered" evidence="2">
    <location>
        <begin position="182"/>
        <end position="228"/>
    </location>
</feature>
<dbReference type="PANTHER" id="PTHR46145">
    <property type="entry name" value="HEPARANASE"/>
    <property type="match status" value="1"/>
</dbReference>
<accession>A0A423SAF2</accession>
<reference evidence="3 4" key="1">
    <citation type="submission" date="2018-04" db="EMBL/GenBank/DDBJ databases">
        <authorList>
            <person name="Zhang X."/>
            <person name="Yuan J."/>
            <person name="Li F."/>
            <person name="Xiang J."/>
        </authorList>
    </citation>
    <scope>NUCLEOTIDE SEQUENCE [LARGE SCALE GENOMIC DNA]</scope>
    <source>
        <tissue evidence="3">Muscle</tissue>
    </source>
</reference>
<dbReference type="Proteomes" id="UP000283509">
    <property type="component" value="Unassembled WGS sequence"/>
</dbReference>
<dbReference type="STRING" id="6689.A0A423SAF2"/>